<accession>A0A9W8B1K3</accession>
<dbReference type="EMBL" id="JANBQB010000399">
    <property type="protein sequence ID" value="KAJ1976805.1"/>
    <property type="molecule type" value="Genomic_DNA"/>
</dbReference>
<gene>
    <name evidence="4" type="ORF">H4R34_003836</name>
</gene>
<evidence type="ECO:0000256" key="1">
    <source>
        <dbReference type="SAM" id="MobiDB-lite"/>
    </source>
</evidence>
<evidence type="ECO:0008006" key="6">
    <source>
        <dbReference type="Google" id="ProtNLM"/>
    </source>
</evidence>
<evidence type="ECO:0000256" key="2">
    <source>
        <dbReference type="SAM" id="Phobius"/>
    </source>
</evidence>
<dbReference type="AlphaFoldDB" id="A0A9W8B1K3"/>
<feature type="signal peptide" evidence="3">
    <location>
        <begin position="1"/>
        <end position="24"/>
    </location>
</feature>
<keyword evidence="2" id="KW-1133">Transmembrane helix</keyword>
<organism evidence="4 5">
    <name type="scientific">Dimargaris verticillata</name>
    <dbReference type="NCBI Taxonomy" id="2761393"/>
    <lineage>
        <taxon>Eukaryota</taxon>
        <taxon>Fungi</taxon>
        <taxon>Fungi incertae sedis</taxon>
        <taxon>Zoopagomycota</taxon>
        <taxon>Kickxellomycotina</taxon>
        <taxon>Dimargaritomycetes</taxon>
        <taxon>Dimargaritales</taxon>
        <taxon>Dimargaritaceae</taxon>
        <taxon>Dimargaris</taxon>
    </lineage>
</organism>
<keyword evidence="3" id="KW-0732">Signal</keyword>
<reference evidence="4" key="1">
    <citation type="submission" date="2022-07" db="EMBL/GenBank/DDBJ databases">
        <title>Phylogenomic reconstructions and comparative analyses of Kickxellomycotina fungi.</title>
        <authorList>
            <person name="Reynolds N.K."/>
            <person name="Stajich J.E."/>
            <person name="Barry K."/>
            <person name="Grigoriev I.V."/>
            <person name="Crous P."/>
            <person name="Smith M.E."/>
        </authorList>
    </citation>
    <scope>NUCLEOTIDE SEQUENCE</scope>
    <source>
        <strain evidence="4">RSA 567</strain>
    </source>
</reference>
<evidence type="ECO:0000313" key="5">
    <source>
        <dbReference type="Proteomes" id="UP001151582"/>
    </source>
</evidence>
<feature type="transmembrane region" description="Helical" evidence="2">
    <location>
        <begin position="438"/>
        <end position="459"/>
    </location>
</feature>
<dbReference type="Proteomes" id="UP001151582">
    <property type="component" value="Unassembled WGS sequence"/>
</dbReference>
<evidence type="ECO:0000256" key="3">
    <source>
        <dbReference type="SAM" id="SignalP"/>
    </source>
</evidence>
<dbReference type="OrthoDB" id="409848at2759"/>
<name>A0A9W8B1K3_9FUNG</name>
<dbReference type="PANTHER" id="PTHR38360">
    <property type="entry name" value="OS03G0120000 PROTEIN"/>
    <property type="match status" value="1"/>
</dbReference>
<dbReference type="PANTHER" id="PTHR38360:SF1">
    <property type="entry name" value="F12P19.7"/>
    <property type="match status" value="1"/>
</dbReference>
<feature type="chain" id="PRO_5040813660" description="Periplasmic binding protein" evidence="3">
    <location>
        <begin position="25"/>
        <end position="488"/>
    </location>
</feature>
<feature type="compositionally biased region" description="Acidic residues" evidence="1">
    <location>
        <begin position="414"/>
        <end position="431"/>
    </location>
</feature>
<keyword evidence="2" id="KW-0812">Transmembrane</keyword>
<sequence length="488" mass="54524">MYPTAGKLALASLALLAWSGMAHADDICNGDPDKDNFPNKVVVSEAANFTVTYSNNYKLVTNEVSGETYGLYCGSSPPNQGGDVKNWYQVPLRSVAVMDRSVLPFLEILKQTSSIKIVDNHKNVTSPCIQTLLQKNEIKPQQQSGQDDWEGIQLAFTAAADNRTSYVTFSAGDDRIPPVQRAEWIKYVSLFYNAEETAMAFYEHVAAQYDCHKNNAAKAKGRNIAWTRHSSPLGRDPELWSFQTTAYVDGLTDNAGAHLTRSNDLDSTSTDTFHKGLKSVDYIIDQTNFGDDTVTFDQWKDLFGYSSDPGRDGNVFYYKKQVWRTNKRRNPLGYSDWAETPLARPDLVLADLVSLQYPSYQDDYDLLWFESTARNATPTTVGPGSCDDDALVFKFPSCPSGMDTSRERFNTDSNGDDSDDDSDDDDDDDDDGLGVGRIVGIVVGSLAAVAVLAVLYVYAARQRRRQRLQEFINLRNRNSQEFDERETL</sequence>
<feature type="region of interest" description="Disordered" evidence="1">
    <location>
        <begin position="403"/>
        <end position="431"/>
    </location>
</feature>
<keyword evidence="5" id="KW-1185">Reference proteome</keyword>
<evidence type="ECO:0000313" key="4">
    <source>
        <dbReference type="EMBL" id="KAJ1976805.1"/>
    </source>
</evidence>
<comment type="caution">
    <text evidence="4">The sequence shown here is derived from an EMBL/GenBank/DDBJ whole genome shotgun (WGS) entry which is preliminary data.</text>
</comment>
<keyword evidence="2" id="KW-0472">Membrane</keyword>
<proteinExistence type="predicted"/>
<protein>
    <recommendedName>
        <fullName evidence="6">Periplasmic binding protein</fullName>
    </recommendedName>
</protein>